<feature type="transmembrane region" description="Helical" evidence="1">
    <location>
        <begin position="12"/>
        <end position="32"/>
    </location>
</feature>
<keyword evidence="3" id="KW-1185">Reference proteome</keyword>
<organism evidence="2 3">
    <name type="scientific">Rufibacter immobilis</name>
    <dbReference type="NCBI Taxonomy" id="1348778"/>
    <lineage>
        <taxon>Bacteria</taxon>
        <taxon>Pseudomonadati</taxon>
        <taxon>Bacteroidota</taxon>
        <taxon>Cytophagia</taxon>
        <taxon>Cytophagales</taxon>
        <taxon>Hymenobacteraceae</taxon>
        <taxon>Rufibacter</taxon>
    </lineage>
</organism>
<protein>
    <submittedName>
        <fullName evidence="2">DUF4199 domain-containing protein</fullName>
    </submittedName>
</protein>
<name>A0A3M9MQX2_9BACT</name>
<dbReference type="InterPro" id="IPR025250">
    <property type="entry name" value="DUF4199"/>
</dbReference>
<feature type="transmembrane region" description="Helical" evidence="1">
    <location>
        <begin position="38"/>
        <end position="57"/>
    </location>
</feature>
<proteinExistence type="predicted"/>
<gene>
    <name evidence="2" type="ORF">EFA69_15875</name>
</gene>
<feature type="transmembrane region" description="Helical" evidence="1">
    <location>
        <begin position="119"/>
        <end position="142"/>
    </location>
</feature>
<dbReference type="RefSeq" id="WP_123134065.1">
    <property type="nucleotide sequence ID" value="NZ_JBHMAD010000002.1"/>
</dbReference>
<keyword evidence="1" id="KW-0472">Membrane</keyword>
<accession>A0A3M9MQX2</accession>
<evidence type="ECO:0000313" key="3">
    <source>
        <dbReference type="Proteomes" id="UP000271010"/>
    </source>
</evidence>
<comment type="caution">
    <text evidence="2">The sequence shown here is derived from an EMBL/GenBank/DDBJ whole genome shotgun (WGS) entry which is preliminary data.</text>
</comment>
<dbReference type="EMBL" id="RJJE01000017">
    <property type="protein sequence ID" value="RNI27597.1"/>
    <property type="molecule type" value="Genomic_DNA"/>
</dbReference>
<dbReference type="AlphaFoldDB" id="A0A3M9MQX2"/>
<keyword evidence="1" id="KW-1133">Transmembrane helix</keyword>
<dbReference type="OrthoDB" id="979246at2"/>
<sequence>MEQRRTTVQKTGTYIGLMTGIAAIVYHLLLVVTGLSDMVSLHFLTGIILVIGVCWGIKRHKTHQNGRINYLEGVGVGFIVGIVSSIIYTIAQVIGDYVFNMAYSYPYMADDTYGSEPAIWLMAVTWILFGAVLGPFIAYLAMQYFKNPDHKLTS</sequence>
<evidence type="ECO:0000256" key="1">
    <source>
        <dbReference type="SAM" id="Phobius"/>
    </source>
</evidence>
<evidence type="ECO:0000313" key="2">
    <source>
        <dbReference type="EMBL" id="RNI27597.1"/>
    </source>
</evidence>
<keyword evidence="1" id="KW-0812">Transmembrane</keyword>
<dbReference type="Pfam" id="PF13858">
    <property type="entry name" value="DUF4199"/>
    <property type="match status" value="1"/>
</dbReference>
<dbReference type="Proteomes" id="UP000271010">
    <property type="component" value="Unassembled WGS sequence"/>
</dbReference>
<feature type="transmembrane region" description="Helical" evidence="1">
    <location>
        <begin position="69"/>
        <end position="99"/>
    </location>
</feature>
<reference evidence="2 3" key="1">
    <citation type="submission" date="2018-11" db="EMBL/GenBank/DDBJ databases">
        <title>Rufibacter latericius sp. nov., isolated from water in Baiyang Lake.</title>
        <authorList>
            <person name="Yang Y."/>
        </authorList>
    </citation>
    <scope>NUCLEOTIDE SEQUENCE [LARGE SCALE GENOMIC DNA]</scope>
    <source>
        <strain evidence="2 3">MCC P1</strain>
    </source>
</reference>